<dbReference type="Pfam" id="PF13458">
    <property type="entry name" value="Peripla_BP_6"/>
    <property type="match status" value="1"/>
</dbReference>
<feature type="domain" description="Leucine-binding protein" evidence="4">
    <location>
        <begin position="36"/>
        <end position="368"/>
    </location>
</feature>
<dbReference type="Proteomes" id="UP000325255">
    <property type="component" value="Unassembled WGS sequence"/>
</dbReference>
<dbReference type="PANTHER" id="PTHR30483:SF6">
    <property type="entry name" value="PERIPLASMIC BINDING PROTEIN OF ABC TRANSPORTER FOR NATURAL AMINO ACIDS"/>
    <property type="match status" value="1"/>
</dbReference>
<keyword evidence="6" id="KW-1185">Reference proteome</keyword>
<evidence type="ECO:0000256" key="3">
    <source>
        <dbReference type="ARBA" id="ARBA00022970"/>
    </source>
</evidence>
<evidence type="ECO:0000313" key="5">
    <source>
        <dbReference type="EMBL" id="KAA5614721.1"/>
    </source>
</evidence>
<dbReference type="RefSeq" id="WP_150038537.1">
    <property type="nucleotide sequence ID" value="NZ_OW485601.1"/>
</dbReference>
<evidence type="ECO:0000259" key="4">
    <source>
        <dbReference type="Pfam" id="PF13458"/>
    </source>
</evidence>
<keyword evidence="2" id="KW-0732">Signal</keyword>
<keyword evidence="3" id="KW-0813">Transport</keyword>
<dbReference type="PANTHER" id="PTHR30483">
    <property type="entry name" value="LEUCINE-SPECIFIC-BINDING PROTEIN"/>
    <property type="match status" value="1"/>
</dbReference>
<sequence length="382" mass="40803">MIERRTMLVLGSAFAAGAAGRRAAAADEVKLFLNIELSGVGVASGSMFQRGVDLAVREINAAGGILGRRIALTTQDNQSQPQIAKAVAMRAVDQEPYAMLGPVYSGSINVTLPLIEEAEIPTFVAGEAAMLTQQGARYLFRTSFNQAVAMPKLAAHLQKSGVRSVAVVWIANDLGKGGRDAMVKELQARGIKVAADISTDPGQMDYSAAVVTAARAPADALFVYLNEEESARFLIALRKIGYDRPVYGESTLVGQRVLDLAGPAANGVRGHVGLSVDAPSPLVQAFGARFREAWGVTSDHNGLKGYIGVQLIKVVTERVGSFDRQRFARTLHGASFSASQYPGLLMDVAYDDKGDLDRESYLVEVRDGRQVITEVLPPLGRV</sequence>
<protein>
    <submittedName>
        <fullName evidence="5">Amino acid ABC transporter substrate-binding protein</fullName>
    </submittedName>
</protein>
<dbReference type="OrthoDB" id="9768386at2"/>
<proteinExistence type="inferred from homology"/>
<comment type="similarity">
    <text evidence="1">Belongs to the leucine-binding protein family.</text>
</comment>
<dbReference type="EMBL" id="VWPK01000001">
    <property type="protein sequence ID" value="KAA5614721.1"/>
    <property type="molecule type" value="Genomic_DNA"/>
</dbReference>
<accession>A0A5M6J2H0</accession>
<reference evidence="5 6" key="1">
    <citation type="submission" date="2019-09" db="EMBL/GenBank/DDBJ databases">
        <title>Genome sequence of Rhodovastum atsumiense, a diverse member of the Acetobacteraceae family of non-sulfur purple photosynthetic bacteria.</title>
        <authorList>
            <person name="Meyer T."/>
            <person name="Kyndt J."/>
        </authorList>
    </citation>
    <scope>NUCLEOTIDE SEQUENCE [LARGE SCALE GENOMIC DNA]</scope>
    <source>
        <strain evidence="5 6">DSM 21279</strain>
    </source>
</reference>
<comment type="caution">
    <text evidence="5">The sequence shown here is derived from an EMBL/GenBank/DDBJ whole genome shotgun (WGS) entry which is preliminary data.</text>
</comment>
<dbReference type="GO" id="GO:0006865">
    <property type="term" value="P:amino acid transport"/>
    <property type="evidence" value="ECO:0007669"/>
    <property type="project" value="UniProtKB-KW"/>
</dbReference>
<gene>
    <name evidence="5" type="ORF">F1189_00910</name>
</gene>
<dbReference type="InterPro" id="IPR028082">
    <property type="entry name" value="Peripla_BP_I"/>
</dbReference>
<name>A0A5M6J2H0_9PROT</name>
<dbReference type="SUPFAM" id="SSF53822">
    <property type="entry name" value="Periplasmic binding protein-like I"/>
    <property type="match status" value="1"/>
</dbReference>
<evidence type="ECO:0000256" key="2">
    <source>
        <dbReference type="ARBA" id="ARBA00022729"/>
    </source>
</evidence>
<keyword evidence="3" id="KW-0029">Amino-acid transport</keyword>
<dbReference type="InterPro" id="IPR051010">
    <property type="entry name" value="BCAA_transport"/>
</dbReference>
<dbReference type="InterPro" id="IPR028081">
    <property type="entry name" value="Leu-bd"/>
</dbReference>
<evidence type="ECO:0000313" key="6">
    <source>
        <dbReference type="Proteomes" id="UP000325255"/>
    </source>
</evidence>
<organism evidence="5 6">
    <name type="scientific">Rhodovastum atsumiense</name>
    <dbReference type="NCBI Taxonomy" id="504468"/>
    <lineage>
        <taxon>Bacteria</taxon>
        <taxon>Pseudomonadati</taxon>
        <taxon>Pseudomonadota</taxon>
        <taxon>Alphaproteobacteria</taxon>
        <taxon>Acetobacterales</taxon>
        <taxon>Acetobacteraceae</taxon>
        <taxon>Rhodovastum</taxon>
    </lineage>
</organism>
<evidence type="ECO:0000256" key="1">
    <source>
        <dbReference type="ARBA" id="ARBA00010062"/>
    </source>
</evidence>
<dbReference type="Gene3D" id="3.40.50.2300">
    <property type="match status" value="2"/>
</dbReference>
<dbReference type="AlphaFoldDB" id="A0A5M6J2H0"/>